<name>A0A3M3XT00_PSEFL</name>
<sequence>MTDGQHALILKYQATTPSSYHHIINHLVLTDQLYAVQMLVSTLEQEEAKNAVCSEAARKVAYDRKLIVDQLETLSRQSDKLERELFYTNMQAEGFRIRMEQLLEENAKLKAV</sequence>
<dbReference type="AlphaFoldDB" id="A0A3M3XT00"/>
<dbReference type="EMBL" id="LS483372">
    <property type="protein sequence ID" value="SQF91877.1"/>
    <property type="molecule type" value="Genomic_DNA"/>
</dbReference>
<reference evidence="1 2" key="1">
    <citation type="submission" date="2018-06" db="EMBL/GenBank/DDBJ databases">
        <authorList>
            <consortium name="Pathogen Informatics"/>
            <person name="Doyle S."/>
        </authorList>
    </citation>
    <scope>NUCLEOTIDE SEQUENCE [LARGE SCALE GENOMIC DNA]</scope>
    <source>
        <strain evidence="1 2">NCTC10038</strain>
    </source>
</reference>
<evidence type="ECO:0000313" key="1">
    <source>
        <dbReference type="EMBL" id="SQF91877.1"/>
    </source>
</evidence>
<protein>
    <submittedName>
        <fullName evidence="1">Uncharacterized protein</fullName>
    </submittedName>
</protein>
<proteinExistence type="predicted"/>
<dbReference type="RefSeq" id="WP_096236910.1">
    <property type="nucleotide sequence ID" value="NZ_CBCRXZ010000002.1"/>
</dbReference>
<accession>A0A3M3XT00</accession>
<evidence type="ECO:0000313" key="2">
    <source>
        <dbReference type="Proteomes" id="UP000248640"/>
    </source>
</evidence>
<dbReference type="Proteomes" id="UP000248640">
    <property type="component" value="Chromosome 1"/>
</dbReference>
<dbReference type="GeneID" id="61639193"/>
<organism evidence="1 2">
    <name type="scientific">Pseudomonas fluorescens</name>
    <dbReference type="NCBI Taxonomy" id="294"/>
    <lineage>
        <taxon>Bacteria</taxon>
        <taxon>Pseudomonadati</taxon>
        <taxon>Pseudomonadota</taxon>
        <taxon>Gammaproteobacteria</taxon>
        <taxon>Pseudomonadales</taxon>
        <taxon>Pseudomonadaceae</taxon>
        <taxon>Pseudomonas</taxon>
    </lineage>
</organism>
<gene>
    <name evidence="1" type="ORF">NCTC10038_03305</name>
</gene>